<sequence>MTDRRDIVIARWPGRDGVAETGLSGLLAAYHLQTEEEKGQPVPGVADLPRRYRAEIEDPWAVFADDVVLMALDGDTAVGCLVLTSPLDVRTEVKRLWTTPVSRGRGVASALLGTALDHAAEMDVDTVRLSVWRWRTGAIALYKRFGFTVTTAWDRRDGLVCMERPVERGPNGSGGEAPARGGDTAVPRSRGDTAVP</sequence>
<dbReference type="Gene3D" id="3.40.630.30">
    <property type="match status" value="1"/>
</dbReference>
<evidence type="ECO:0000256" key="1">
    <source>
        <dbReference type="ARBA" id="ARBA00022679"/>
    </source>
</evidence>
<dbReference type="PANTHER" id="PTHR43877:SF2">
    <property type="entry name" value="AMINOALKYLPHOSPHONATE N-ACETYLTRANSFERASE-RELATED"/>
    <property type="match status" value="1"/>
</dbReference>
<feature type="region of interest" description="Disordered" evidence="3">
    <location>
        <begin position="164"/>
        <end position="196"/>
    </location>
</feature>
<feature type="domain" description="N-acetyltransferase" evidence="4">
    <location>
        <begin position="30"/>
        <end position="167"/>
    </location>
</feature>
<dbReference type="InterPro" id="IPR016181">
    <property type="entry name" value="Acyl_CoA_acyltransferase"/>
</dbReference>
<proteinExistence type="predicted"/>
<dbReference type="Proteomes" id="UP001595839">
    <property type="component" value="Unassembled WGS sequence"/>
</dbReference>
<comment type="caution">
    <text evidence="5">The sequence shown here is derived from an EMBL/GenBank/DDBJ whole genome shotgun (WGS) entry which is preliminary data.</text>
</comment>
<gene>
    <name evidence="5" type="ORF">ACFPIH_04045</name>
</gene>
<evidence type="ECO:0000313" key="6">
    <source>
        <dbReference type="Proteomes" id="UP001595839"/>
    </source>
</evidence>
<name>A0ABV9AHG2_9ACTN</name>
<accession>A0ABV9AHG2</accession>
<dbReference type="SUPFAM" id="SSF55729">
    <property type="entry name" value="Acyl-CoA N-acyltransferases (Nat)"/>
    <property type="match status" value="1"/>
</dbReference>
<protein>
    <submittedName>
        <fullName evidence="5">GNAT family N-acetyltransferase</fullName>
        <ecNumber evidence="5">2.3.1.-</ecNumber>
    </submittedName>
</protein>
<evidence type="ECO:0000313" key="5">
    <source>
        <dbReference type="EMBL" id="MFC4498702.1"/>
    </source>
</evidence>
<dbReference type="EMBL" id="JBHSFK010000002">
    <property type="protein sequence ID" value="MFC4498702.1"/>
    <property type="molecule type" value="Genomic_DNA"/>
</dbReference>
<dbReference type="InterPro" id="IPR000182">
    <property type="entry name" value="GNAT_dom"/>
</dbReference>
<dbReference type="Pfam" id="PF00583">
    <property type="entry name" value="Acetyltransf_1"/>
    <property type="match status" value="1"/>
</dbReference>
<keyword evidence="2 5" id="KW-0012">Acyltransferase</keyword>
<dbReference type="PROSITE" id="PS51186">
    <property type="entry name" value="GNAT"/>
    <property type="match status" value="1"/>
</dbReference>
<keyword evidence="1 5" id="KW-0808">Transferase</keyword>
<evidence type="ECO:0000259" key="4">
    <source>
        <dbReference type="PROSITE" id="PS51186"/>
    </source>
</evidence>
<evidence type="ECO:0000256" key="2">
    <source>
        <dbReference type="ARBA" id="ARBA00023315"/>
    </source>
</evidence>
<dbReference type="InterPro" id="IPR050832">
    <property type="entry name" value="Bact_Acetyltransf"/>
</dbReference>
<dbReference type="GO" id="GO:0016746">
    <property type="term" value="F:acyltransferase activity"/>
    <property type="evidence" value="ECO:0007669"/>
    <property type="project" value="UniProtKB-KW"/>
</dbReference>
<dbReference type="RefSeq" id="WP_381168227.1">
    <property type="nucleotide sequence ID" value="NZ_JBHSFK010000002.1"/>
</dbReference>
<dbReference type="CDD" id="cd04301">
    <property type="entry name" value="NAT_SF"/>
    <property type="match status" value="1"/>
</dbReference>
<dbReference type="PANTHER" id="PTHR43877">
    <property type="entry name" value="AMINOALKYLPHOSPHONATE N-ACETYLTRANSFERASE-RELATED-RELATED"/>
    <property type="match status" value="1"/>
</dbReference>
<dbReference type="EC" id="2.3.1.-" evidence="5"/>
<evidence type="ECO:0000256" key="3">
    <source>
        <dbReference type="SAM" id="MobiDB-lite"/>
    </source>
</evidence>
<organism evidence="5 6">
    <name type="scientific">Streptomyces vulcanius</name>
    <dbReference type="NCBI Taxonomy" id="1441876"/>
    <lineage>
        <taxon>Bacteria</taxon>
        <taxon>Bacillati</taxon>
        <taxon>Actinomycetota</taxon>
        <taxon>Actinomycetes</taxon>
        <taxon>Kitasatosporales</taxon>
        <taxon>Streptomycetaceae</taxon>
        <taxon>Streptomyces</taxon>
    </lineage>
</organism>
<keyword evidence="6" id="KW-1185">Reference proteome</keyword>
<reference evidence="6" key="1">
    <citation type="journal article" date="2019" name="Int. J. Syst. Evol. Microbiol.">
        <title>The Global Catalogue of Microorganisms (GCM) 10K type strain sequencing project: providing services to taxonomists for standard genome sequencing and annotation.</title>
        <authorList>
            <consortium name="The Broad Institute Genomics Platform"/>
            <consortium name="The Broad Institute Genome Sequencing Center for Infectious Disease"/>
            <person name="Wu L."/>
            <person name="Ma J."/>
        </authorList>
    </citation>
    <scope>NUCLEOTIDE SEQUENCE [LARGE SCALE GENOMIC DNA]</scope>
    <source>
        <strain evidence="6">CGMCC 4.7177</strain>
    </source>
</reference>